<evidence type="ECO:0000313" key="2">
    <source>
        <dbReference type="Proteomes" id="UP000321058"/>
    </source>
</evidence>
<accession>A0A512NKI4</accession>
<evidence type="ECO:0000313" key="1">
    <source>
        <dbReference type="EMBL" id="GEP59460.1"/>
    </source>
</evidence>
<dbReference type="RefSeq" id="WP_147154839.1">
    <property type="nucleotide sequence ID" value="NZ_BKAJ01000131.1"/>
</dbReference>
<dbReference type="EMBL" id="BKAJ01000131">
    <property type="protein sequence ID" value="GEP59460.1"/>
    <property type="molecule type" value="Genomic_DNA"/>
</dbReference>
<comment type="caution">
    <text evidence="1">The sequence shown here is derived from an EMBL/GenBank/DDBJ whole genome shotgun (WGS) entry which is preliminary data.</text>
</comment>
<dbReference type="Proteomes" id="UP000321058">
    <property type="component" value="Unassembled WGS sequence"/>
</dbReference>
<protein>
    <submittedName>
        <fullName evidence="1">Uncharacterized protein</fullName>
    </submittedName>
</protein>
<gene>
    <name evidence="1" type="ORF">RSO01_66260</name>
</gene>
<proteinExistence type="predicted"/>
<name>A0A512NKI4_9HYPH</name>
<reference evidence="1 2" key="1">
    <citation type="submission" date="2019-07" db="EMBL/GenBank/DDBJ databases">
        <title>Whole genome shotgun sequence of Reyranella soli NBRC 108950.</title>
        <authorList>
            <person name="Hosoyama A."/>
            <person name="Uohara A."/>
            <person name="Ohji S."/>
            <person name="Ichikawa N."/>
        </authorList>
    </citation>
    <scope>NUCLEOTIDE SEQUENCE [LARGE SCALE GENOMIC DNA]</scope>
    <source>
        <strain evidence="1 2">NBRC 108950</strain>
    </source>
</reference>
<dbReference type="AlphaFoldDB" id="A0A512NKI4"/>
<organism evidence="1 2">
    <name type="scientific">Reyranella soli</name>
    <dbReference type="NCBI Taxonomy" id="1230389"/>
    <lineage>
        <taxon>Bacteria</taxon>
        <taxon>Pseudomonadati</taxon>
        <taxon>Pseudomonadota</taxon>
        <taxon>Alphaproteobacteria</taxon>
        <taxon>Hyphomicrobiales</taxon>
        <taxon>Reyranellaceae</taxon>
        <taxon>Reyranella</taxon>
    </lineage>
</organism>
<keyword evidence="2" id="KW-1185">Reference proteome</keyword>
<sequence length="80" mass="9626">MAKRGRKPLPHDPPSWRPIYQEVWDLIASGTKATAAWREVGQRHNMDWQVVRKRFLRMEEHGLRVRRMIERANRGLKRPN</sequence>